<dbReference type="SUPFAM" id="SSF48371">
    <property type="entry name" value="ARM repeat"/>
    <property type="match status" value="2"/>
</dbReference>
<accession>A0A9W7GAJ1</accession>
<feature type="domain" description="Importin N-terminal" evidence="9">
    <location>
        <begin position="25"/>
        <end position="92"/>
    </location>
</feature>
<evidence type="ECO:0000256" key="1">
    <source>
        <dbReference type="ARBA" id="ARBA00004123"/>
    </source>
</evidence>
<dbReference type="InterPro" id="IPR058584">
    <property type="entry name" value="IMB1_TNPO1-like_TPR"/>
</dbReference>
<feature type="compositionally biased region" description="Acidic residues" evidence="8">
    <location>
        <begin position="322"/>
        <end position="333"/>
    </location>
</feature>
<evidence type="ECO:0000256" key="2">
    <source>
        <dbReference type="ARBA" id="ARBA00004496"/>
    </source>
</evidence>
<dbReference type="GO" id="GO:0006606">
    <property type="term" value="P:protein import into nucleus"/>
    <property type="evidence" value="ECO:0007669"/>
    <property type="project" value="InterPro"/>
</dbReference>
<dbReference type="Proteomes" id="UP001165065">
    <property type="component" value="Unassembled WGS sequence"/>
</dbReference>
<comment type="caution">
    <text evidence="10">The sequence shown here is derived from an EMBL/GenBank/DDBJ whole genome shotgun (WGS) entry which is preliminary data.</text>
</comment>
<dbReference type="PROSITE" id="PS50166">
    <property type="entry name" value="IMPORTIN_B_NT"/>
    <property type="match status" value="1"/>
</dbReference>
<dbReference type="InterPro" id="IPR011989">
    <property type="entry name" value="ARM-like"/>
</dbReference>
<dbReference type="Pfam" id="PF25574">
    <property type="entry name" value="TPR_IMB1"/>
    <property type="match status" value="1"/>
</dbReference>
<dbReference type="OrthoDB" id="7862313at2759"/>
<keyword evidence="5" id="KW-0677">Repeat</keyword>
<dbReference type="Pfam" id="PF25780">
    <property type="entry name" value="TPR_IPO5"/>
    <property type="match status" value="1"/>
</dbReference>
<dbReference type="AlphaFoldDB" id="A0A9W7GAJ1"/>
<name>A0A9W7GAJ1_9STRA</name>
<feature type="region of interest" description="Disordered" evidence="8">
    <location>
        <begin position="313"/>
        <end position="333"/>
    </location>
</feature>
<dbReference type="InterPro" id="IPR057672">
    <property type="entry name" value="TPR_IPO4/5"/>
</dbReference>
<dbReference type="InterPro" id="IPR001494">
    <property type="entry name" value="Importin-beta_N"/>
</dbReference>
<keyword evidence="11" id="KW-1185">Reference proteome</keyword>
<evidence type="ECO:0000256" key="6">
    <source>
        <dbReference type="ARBA" id="ARBA00022927"/>
    </source>
</evidence>
<dbReference type="GO" id="GO:0005737">
    <property type="term" value="C:cytoplasm"/>
    <property type="evidence" value="ECO:0007669"/>
    <property type="project" value="UniProtKB-SubCell"/>
</dbReference>
<keyword evidence="4" id="KW-0963">Cytoplasm</keyword>
<dbReference type="SMART" id="SM00913">
    <property type="entry name" value="IBN_N"/>
    <property type="match status" value="1"/>
</dbReference>
<sequence>MSAAQRVPELLQQITSPNTEAIRNGELELKSLKKDPSIINALMSSLVNAAAPPAVRNVAAVMLRKYIHLHYTSYPPADQAGLKAALLTALGNEPERAVRIAVVGSITRVADQHADGLKGWPELLNYIVSAAQHEAADARDLSFLLLKELSSNICESMPDQFPSLATLFNNAMNDSQLKVRSSAVKALGETMRYVCDEEEQLSHFQGLIPRLLEVTVTAQKEGNEDLVQTVCEVLYELTMNNFTAYFAEVASFSMCVLGDQNLELVTRDAGALVMSTLIECKPKLFGRKCPVDQIVEAFMMMIETATESAAGAFFDNNPQWRDDDDSDDDDENYDGPTQCGMAQGCLDIMACTLSSKVFFNLVMTKCVQRMQSQNPPSRKAGIACLGVVAEGVAEKLCDHLPEIMPLVLGCAGDADAQVRECSCFALGQLSEHCQPEILDYASQVLPCVFNLLDDNSVSVQTTSCYVLEMFCEHLEPESVMPFLNPLTTKLVSMLESTKHKAVQEMSVAAISATAVAAEKEFIPYLPGVAAIMSRLMNLNDEKTFPLKGRAMESMGHMAVAVEKDAFRPYFEMTMQCCCHALTLDSTELHEYAFAVFANLSKVMEREFSPVLPELVPHLLAVISGSDAAGESEQRKLQEAIYSQNQGDDSDEEGEGGIDPTMMVSTAMMEAKKAAIVAITEMASHCGPDFTPFIPQTFVCLAGDPSNEASQGSIDYWHPSIKDESLKALPALVVCCVASEYPEGKIEWEKGNLTQALLPQTAGYSQAVMAKMVPQLLNPEKEVVGTCCNSIQALIELCGPQALLAQANDVLNGLLKLVSKKAVCQSDIYGEEEVDEEDEDDHESFMNGVLDLIGAIGRVMGQHFAQYLPEFMPHILAFAKTSCPTNDRSMAIGLLGELAQGLGPAIGTYFDSVYLPHIQQGCADPADTVRRNASFTLGMCCESLGPATSQYYPQLLQALAPVFQVDASKGDGAAAAVDNAVAALARMIIANPGNVPYAQVLPVFFRCLPLKSDLSETEVVFEAIVKMRDAGQQEVLGNLKGEVERVVRASVAEGYKVEDEMKEELKKAFGL</sequence>
<keyword evidence="3" id="KW-0813">Transport</keyword>
<reference evidence="11" key="1">
    <citation type="journal article" date="2023" name="Commun. Biol.">
        <title>Genome analysis of Parmales, the sister group of diatoms, reveals the evolutionary specialization of diatoms from phago-mixotrophs to photoautotrophs.</title>
        <authorList>
            <person name="Ban H."/>
            <person name="Sato S."/>
            <person name="Yoshikawa S."/>
            <person name="Yamada K."/>
            <person name="Nakamura Y."/>
            <person name="Ichinomiya M."/>
            <person name="Sato N."/>
            <person name="Blanc-Mathieu R."/>
            <person name="Endo H."/>
            <person name="Kuwata A."/>
            <person name="Ogata H."/>
        </authorList>
    </citation>
    <scope>NUCLEOTIDE SEQUENCE [LARGE SCALE GENOMIC DNA]</scope>
</reference>
<evidence type="ECO:0000313" key="10">
    <source>
        <dbReference type="EMBL" id="GMI39180.1"/>
    </source>
</evidence>
<protein>
    <recommendedName>
        <fullName evidence="9">Importin N-terminal domain-containing protein</fullName>
    </recommendedName>
</protein>
<dbReference type="InterPro" id="IPR040122">
    <property type="entry name" value="Importin_beta"/>
</dbReference>
<dbReference type="Pfam" id="PF13513">
    <property type="entry name" value="HEAT_EZ"/>
    <property type="match status" value="1"/>
</dbReference>
<dbReference type="InterPro" id="IPR016024">
    <property type="entry name" value="ARM-type_fold"/>
</dbReference>
<keyword evidence="7" id="KW-0539">Nucleus</keyword>
<evidence type="ECO:0000256" key="7">
    <source>
        <dbReference type="ARBA" id="ARBA00023242"/>
    </source>
</evidence>
<evidence type="ECO:0000256" key="4">
    <source>
        <dbReference type="ARBA" id="ARBA00022490"/>
    </source>
</evidence>
<dbReference type="Gene3D" id="1.25.10.10">
    <property type="entry name" value="Leucine-rich Repeat Variant"/>
    <property type="match status" value="1"/>
</dbReference>
<dbReference type="Pfam" id="PF03810">
    <property type="entry name" value="IBN_N"/>
    <property type="match status" value="1"/>
</dbReference>
<evidence type="ECO:0000313" key="11">
    <source>
        <dbReference type="Proteomes" id="UP001165065"/>
    </source>
</evidence>
<dbReference type="EMBL" id="BRYA01000098">
    <property type="protein sequence ID" value="GMI39180.1"/>
    <property type="molecule type" value="Genomic_DNA"/>
</dbReference>
<evidence type="ECO:0000256" key="3">
    <source>
        <dbReference type="ARBA" id="ARBA00022448"/>
    </source>
</evidence>
<organism evidence="10 11">
    <name type="scientific">Triparma columacea</name>
    <dbReference type="NCBI Taxonomy" id="722753"/>
    <lineage>
        <taxon>Eukaryota</taxon>
        <taxon>Sar</taxon>
        <taxon>Stramenopiles</taxon>
        <taxon>Ochrophyta</taxon>
        <taxon>Bolidophyceae</taxon>
        <taxon>Parmales</taxon>
        <taxon>Triparmaceae</taxon>
        <taxon>Triparma</taxon>
    </lineage>
</organism>
<evidence type="ECO:0000256" key="5">
    <source>
        <dbReference type="ARBA" id="ARBA00022737"/>
    </source>
</evidence>
<dbReference type="GO" id="GO:0031267">
    <property type="term" value="F:small GTPase binding"/>
    <property type="evidence" value="ECO:0007669"/>
    <property type="project" value="InterPro"/>
</dbReference>
<proteinExistence type="predicted"/>
<dbReference type="PANTHER" id="PTHR10527">
    <property type="entry name" value="IMPORTIN BETA"/>
    <property type="match status" value="1"/>
</dbReference>
<comment type="subcellular location">
    <subcellularLocation>
        <location evidence="2">Cytoplasm</location>
    </subcellularLocation>
    <subcellularLocation>
        <location evidence="1">Nucleus</location>
    </subcellularLocation>
</comment>
<gene>
    <name evidence="10" type="ORF">TrCOL_g10441</name>
</gene>
<evidence type="ECO:0000259" key="9">
    <source>
        <dbReference type="PROSITE" id="PS50166"/>
    </source>
</evidence>
<evidence type="ECO:0000256" key="8">
    <source>
        <dbReference type="SAM" id="MobiDB-lite"/>
    </source>
</evidence>
<keyword evidence="6" id="KW-0653">Protein transport</keyword>